<keyword evidence="1" id="KW-0472">Membrane</keyword>
<sequence>MALKYAPTMVIGLRDGGDKKGGSDELGKMLENARSWLSEYYPQVCPIVKFGMADEQQLTDLTERVGESVKSNLNDGLRRWLEAIAEVGRLEEVRRSGFEIVGVERLNRRVILLLPPNCLEQPALTVLKALSEASKHLDAGVQVLSMVITRGERPKISSLPLREWQEAAKGLSFANIILVHRYRSDGSTVREGDLPVVLQFLLLAALAPYEANEHWLFSLYGDQPNLSTVGVGLIYVPLTQISKAAGNYLAYQLSSQAIGKQPHPRHSEWEQRLVKIFDEKAFWQSLFAGIEEIAEAKFERDELPEKVFQVALKTGLVRMDLSGVPWWRWRDKLADYEMMWRLLLRDFWLPKMQQNANAKQDEADREFQGVLDEIVRDGRNVFETVEKLMEQMVKHLQGWRCDDPQIPRGIERTEVEKAYEALEQALMKVPHPNAILARLLLSGAVIAYVTFALARWSFLSGFLANWLKNFFPFVEPWHIPAVIGAMGFLAFLRVAIGGFNILREAHERVEKARDKVLEAIQREINSILRELGLQLLQGIQRNFLSAVKSIASMNREASEGMERLRGNWKAEAENFSAQDNPMTRAVIRSWSELKPIIDERMKGQDWLEMWQQVLKGAGIQTFSEWCDRIQDGSAEEKIAEAAEMVWKERLRGSEMRRLSFYLKPHENYERVMDEFRHCYEQARAFLWSQASESLQWQLHADGEDALNNLLEETLRSRFGDTYKQQWQKLTMPAITGFLKIGRIEDREET</sequence>
<feature type="transmembrane region" description="Helical" evidence="1">
    <location>
        <begin position="435"/>
        <end position="458"/>
    </location>
</feature>
<dbReference type="EMBL" id="JANUCP010000010">
    <property type="protein sequence ID" value="MCS3921202.1"/>
    <property type="molecule type" value="Genomic_DNA"/>
</dbReference>
<dbReference type="RefSeq" id="WP_259102143.1">
    <property type="nucleotide sequence ID" value="NZ_CP130454.1"/>
</dbReference>
<feature type="transmembrane region" description="Helical" evidence="1">
    <location>
        <begin position="478"/>
        <end position="502"/>
    </location>
</feature>
<proteinExistence type="predicted"/>
<protein>
    <submittedName>
        <fullName evidence="2">Uncharacterized protein</fullName>
    </submittedName>
</protein>
<organism evidence="2 3">
    <name type="scientific">Candidatus Fervidibacter sacchari</name>
    <dbReference type="NCBI Taxonomy" id="1448929"/>
    <lineage>
        <taxon>Bacteria</taxon>
        <taxon>Candidatus Fervidibacterota</taxon>
        <taxon>Candidatus Fervidibacter</taxon>
    </lineage>
</organism>
<keyword evidence="1" id="KW-1133">Transmembrane helix</keyword>
<reference evidence="2 3" key="1">
    <citation type="submission" date="2022-08" db="EMBL/GenBank/DDBJ databases">
        <title>Bacterial and archaeal communities from various locations to study Microbial Dark Matter (Phase II).</title>
        <authorList>
            <person name="Stepanauskas R."/>
        </authorList>
    </citation>
    <scope>NUCLEOTIDE SEQUENCE [LARGE SCALE GENOMIC DNA]</scope>
    <source>
        <strain evidence="2 3">PD1</strain>
    </source>
</reference>
<evidence type="ECO:0000313" key="2">
    <source>
        <dbReference type="EMBL" id="MCS3921202.1"/>
    </source>
</evidence>
<accession>A0ABT2ETA3</accession>
<evidence type="ECO:0000313" key="3">
    <source>
        <dbReference type="Proteomes" id="UP001204798"/>
    </source>
</evidence>
<dbReference type="Proteomes" id="UP001204798">
    <property type="component" value="Unassembled WGS sequence"/>
</dbReference>
<gene>
    <name evidence="2" type="ORF">M2350_003648</name>
</gene>
<evidence type="ECO:0000256" key="1">
    <source>
        <dbReference type="SAM" id="Phobius"/>
    </source>
</evidence>
<keyword evidence="1" id="KW-0812">Transmembrane</keyword>
<keyword evidence="3" id="KW-1185">Reference proteome</keyword>
<comment type="caution">
    <text evidence="2">The sequence shown here is derived from an EMBL/GenBank/DDBJ whole genome shotgun (WGS) entry which is preliminary data.</text>
</comment>
<name>A0ABT2ETA3_9BACT</name>